<dbReference type="Proteomes" id="UP000539313">
    <property type="component" value="Unassembled WGS sequence"/>
</dbReference>
<proteinExistence type="predicted"/>
<evidence type="ECO:0000256" key="1">
    <source>
        <dbReference type="SAM" id="MobiDB-lite"/>
    </source>
</evidence>
<name>A0A7W3N0Q9_9ACTN</name>
<dbReference type="RefSeq" id="WP_182706563.1">
    <property type="nucleotide sequence ID" value="NZ_JACJII010000001.1"/>
</dbReference>
<keyword evidence="3" id="KW-1185">Reference proteome</keyword>
<accession>A0A7W3N0Q9</accession>
<protein>
    <submittedName>
        <fullName evidence="2">Uncharacterized protein</fullName>
    </submittedName>
</protein>
<dbReference type="AlphaFoldDB" id="A0A7W3N0Q9"/>
<organism evidence="2 3">
    <name type="scientific">Thermomonospora cellulosilytica</name>
    <dbReference type="NCBI Taxonomy" id="1411118"/>
    <lineage>
        <taxon>Bacteria</taxon>
        <taxon>Bacillati</taxon>
        <taxon>Actinomycetota</taxon>
        <taxon>Actinomycetes</taxon>
        <taxon>Streptosporangiales</taxon>
        <taxon>Thermomonosporaceae</taxon>
        <taxon>Thermomonospora</taxon>
    </lineage>
</organism>
<evidence type="ECO:0000313" key="2">
    <source>
        <dbReference type="EMBL" id="MBA9005359.1"/>
    </source>
</evidence>
<reference evidence="2 3" key="1">
    <citation type="submission" date="2020-08" db="EMBL/GenBank/DDBJ databases">
        <title>Sequencing the genomes of 1000 actinobacteria strains.</title>
        <authorList>
            <person name="Klenk H.-P."/>
        </authorList>
    </citation>
    <scope>NUCLEOTIDE SEQUENCE [LARGE SCALE GENOMIC DNA]</scope>
    <source>
        <strain evidence="2 3">DSM 45823</strain>
    </source>
</reference>
<sequence>MRDADRDPAMTCPDGSSGTDAVPRGDAVVAETLRARSGRIAHRWAETALFQAVYRDRREAAVEAAHRLVDALAEVAETGCCADPRAAGFTRARPYLAEIAAARATVGATASQVGLEVAELCEPLAALVRDHADARAAVAELMGTLRLVAMEAGAC</sequence>
<gene>
    <name evidence="2" type="ORF">HNR21_004241</name>
</gene>
<comment type="caution">
    <text evidence="2">The sequence shown here is derived from an EMBL/GenBank/DDBJ whole genome shotgun (WGS) entry which is preliminary data.</text>
</comment>
<feature type="region of interest" description="Disordered" evidence="1">
    <location>
        <begin position="1"/>
        <end position="23"/>
    </location>
</feature>
<dbReference type="EMBL" id="JACJII010000001">
    <property type="protein sequence ID" value="MBA9005359.1"/>
    <property type="molecule type" value="Genomic_DNA"/>
</dbReference>
<evidence type="ECO:0000313" key="3">
    <source>
        <dbReference type="Proteomes" id="UP000539313"/>
    </source>
</evidence>